<protein>
    <submittedName>
        <fullName evidence="4">Response regulator</fullName>
    </submittedName>
</protein>
<gene>
    <name evidence="4" type="ORF">JIN84_11220</name>
</gene>
<dbReference type="InterPro" id="IPR050595">
    <property type="entry name" value="Bact_response_regulator"/>
</dbReference>
<dbReference type="InterPro" id="IPR011006">
    <property type="entry name" value="CheY-like_superfamily"/>
</dbReference>
<proteinExistence type="predicted"/>
<organism evidence="4 5">
    <name type="scientific">Luteolibacter yonseiensis</name>
    <dbReference type="NCBI Taxonomy" id="1144680"/>
    <lineage>
        <taxon>Bacteria</taxon>
        <taxon>Pseudomonadati</taxon>
        <taxon>Verrucomicrobiota</taxon>
        <taxon>Verrucomicrobiia</taxon>
        <taxon>Verrucomicrobiales</taxon>
        <taxon>Verrucomicrobiaceae</taxon>
        <taxon>Luteolibacter</taxon>
    </lineage>
</organism>
<evidence type="ECO:0000313" key="4">
    <source>
        <dbReference type="EMBL" id="MBK1816183.1"/>
    </source>
</evidence>
<evidence type="ECO:0000256" key="1">
    <source>
        <dbReference type="ARBA" id="ARBA00022553"/>
    </source>
</evidence>
<name>A0A934R0L0_9BACT</name>
<dbReference type="PANTHER" id="PTHR44591:SF25">
    <property type="entry name" value="CHEMOTAXIS TWO-COMPONENT RESPONSE REGULATOR"/>
    <property type="match status" value="1"/>
</dbReference>
<dbReference type="SMART" id="SM00448">
    <property type="entry name" value="REC"/>
    <property type="match status" value="1"/>
</dbReference>
<dbReference type="Gene3D" id="3.40.50.2300">
    <property type="match status" value="1"/>
</dbReference>
<keyword evidence="1 2" id="KW-0597">Phosphoprotein</keyword>
<evidence type="ECO:0000256" key="2">
    <source>
        <dbReference type="PROSITE-ProRule" id="PRU00169"/>
    </source>
</evidence>
<dbReference type="InterPro" id="IPR001789">
    <property type="entry name" value="Sig_transdc_resp-reg_receiver"/>
</dbReference>
<dbReference type="RefSeq" id="WP_200351137.1">
    <property type="nucleotide sequence ID" value="NZ_BAABHZ010000006.1"/>
</dbReference>
<dbReference type="EMBL" id="JAENIK010000011">
    <property type="protein sequence ID" value="MBK1816183.1"/>
    <property type="molecule type" value="Genomic_DNA"/>
</dbReference>
<sequence length="123" mass="13001">MAVIDDDDSLCRSLGRLLRAVGIQPVTYSSAEAFLADEKQPRFDCLLLDIELGGMSGIELNERLVASGSTAPVIFNTAHDEPGIRTSAMRTGCSAFLKKTDSGQTIMDAITRAIGAGPVEGGR</sequence>
<keyword evidence="5" id="KW-1185">Reference proteome</keyword>
<dbReference type="PROSITE" id="PS50110">
    <property type="entry name" value="RESPONSE_REGULATORY"/>
    <property type="match status" value="1"/>
</dbReference>
<dbReference type="SUPFAM" id="SSF52172">
    <property type="entry name" value="CheY-like"/>
    <property type="match status" value="1"/>
</dbReference>
<dbReference type="GO" id="GO:0000160">
    <property type="term" value="P:phosphorelay signal transduction system"/>
    <property type="evidence" value="ECO:0007669"/>
    <property type="project" value="InterPro"/>
</dbReference>
<feature type="modified residue" description="4-aspartylphosphate" evidence="2">
    <location>
        <position position="49"/>
    </location>
</feature>
<reference evidence="4" key="1">
    <citation type="submission" date="2021-01" db="EMBL/GenBank/DDBJ databases">
        <title>Modified the classification status of verrucomicrobia.</title>
        <authorList>
            <person name="Feng X."/>
        </authorList>
    </citation>
    <scope>NUCLEOTIDE SEQUENCE</scope>
    <source>
        <strain evidence="4">JCM 18052</strain>
    </source>
</reference>
<evidence type="ECO:0000259" key="3">
    <source>
        <dbReference type="PROSITE" id="PS50110"/>
    </source>
</evidence>
<evidence type="ECO:0000313" key="5">
    <source>
        <dbReference type="Proteomes" id="UP000600139"/>
    </source>
</evidence>
<dbReference type="PANTHER" id="PTHR44591">
    <property type="entry name" value="STRESS RESPONSE REGULATOR PROTEIN 1"/>
    <property type="match status" value="1"/>
</dbReference>
<feature type="domain" description="Response regulatory" evidence="3">
    <location>
        <begin position="1"/>
        <end position="114"/>
    </location>
</feature>
<dbReference type="Proteomes" id="UP000600139">
    <property type="component" value="Unassembled WGS sequence"/>
</dbReference>
<comment type="caution">
    <text evidence="4">The sequence shown here is derived from an EMBL/GenBank/DDBJ whole genome shotgun (WGS) entry which is preliminary data.</text>
</comment>
<dbReference type="Pfam" id="PF00072">
    <property type="entry name" value="Response_reg"/>
    <property type="match status" value="1"/>
</dbReference>
<dbReference type="AlphaFoldDB" id="A0A934R0L0"/>
<accession>A0A934R0L0</accession>